<name>A0A9J5ZUI0_SOLCO</name>
<comment type="caution">
    <text evidence="1">The sequence shown here is derived from an EMBL/GenBank/DDBJ whole genome shotgun (WGS) entry which is preliminary data.</text>
</comment>
<accession>A0A9J5ZUI0</accession>
<dbReference type="EMBL" id="JACXVP010000003">
    <property type="protein sequence ID" value="KAG5615615.1"/>
    <property type="molecule type" value="Genomic_DNA"/>
</dbReference>
<sequence>MAHRLALTMSSHFCKPSQTRCLVIARFLSCLSRSRELVAHDRNERDLPRQKLKFGISPRIPIFKLLELWKTILACFLDPSRGEPRSG</sequence>
<gene>
    <name evidence="1" type="ORF">H5410_015439</name>
</gene>
<keyword evidence="2" id="KW-1185">Reference proteome</keyword>
<evidence type="ECO:0000313" key="1">
    <source>
        <dbReference type="EMBL" id="KAG5615615.1"/>
    </source>
</evidence>
<dbReference type="AlphaFoldDB" id="A0A9J5ZUI0"/>
<evidence type="ECO:0000313" key="2">
    <source>
        <dbReference type="Proteomes" id="UP000824120"/>
    </source>
</evidence>
<dbReference type="Proteomes" id="UP000824120">
    <property type="component" value="Chromosome 3"/>
</dbReference>
<proteinExistence type="predicted"/>
<reference evidence="1 2" key="1">
    <citation type="submission" date="2020-09" db="EMBL/GenBank/DDBJ databases">
        <title>De no assembly of potato wild relative species, Solanum commersonii.</title>
        <authorList>
            <person name="Cho K."/>
        </authorList>
    </citation>
    <scope>NUCLEOTIDE SEQUENCE [LARGE SCALE GENOMIC DNA]</scope>
    <source>
        <strain evidence="1">LZ3.2</strain>
        <tissue evidence="1">Leaf</tissue>
    </source>
</reference>
<organism evidence="1 2">
    <name type="scientific">Solanum commersonii</name>
    <name type="common">Commerson's wild potato</name>
    <name type="synonym">Commerson's nightshade</name>
    <dbReference type="NCBI Taxonomy" id="4109"/>
    <lineage>
        <taxon>Eukaryota</taxon>
        <taxon>Viridiplantae</taxon>
        <taxon>Streptophyta</taxon>
        <taxon>Embryophyta</taxon>
        <taxon>Tracheophyta</taxon>
        <taxon>Spermatophyta</taxon>
        <taxon>Magnoliopsida</taxon>
        <taxon>eudicotyledons</taxon>
        <taxon>Gunneridae</taxon>
        <taxon>Pentapetalae</taxon>
        <taxon>asterids</taxon>
        <taxon>lamiids</taxon>
        <taxon>Solanales</taxon>
        <taxon>Solanaceae</taxon>
        <taxon>Solanoideae</taxon>
        <taxon>Solaneae</taxon>
        <taxon>Solanum</taxon>
    </lineage>
</organism>
<protein>
    <submittedName>
        <fullName evidence="1">Uncharacterized protein</fullName>
    </submittedName>
</protein>